<protein>
    <submittedName>
        <fullName evidence="1">3083_t:CDS:1</fullName>
    </submittedName>
</protein>
<name>A0ACA9ML98_9GLOM</name>
<dbReference type="Proteomes" id="UP000789702">
    <property type="component" value="Unassembled WGS sequence"/>
</dbReference>
<evidence type="ECO:0000313" key="2">
    <source>
        <dbReference type="Proteomes" id="UP000789702"/>
    </source>
</evidence>
<keyword evidence="2" id="KW-1185">Reference proteome</keyword>
<evidence type="ECO:0000313" key="1">
    <source>
        <dbReference type="EMBL" id="CAG8597096.1"/>
    </source>
</evidence>
<reference evidence="1" key="1">
    <citation type="submission" date="2021-06" db="EMBL/GenBank/DDBJ databases">
        <authorList>
            <person name="Kallberg Y."/>
            <person name="Tangrot J."/>
            <person name="Rosling A."/>
        </authorList>
    </citation>
    <scope>NUCLEOTIDE SEQUENCE</scope>
    <source>
        <strain evidence="1">IL203A</strain>
    </source>
</reference>
<proteinExistence type="predicted"/>
<gene>
    <name evidence="1" type="ORF">DHETER_LOCUS7097</name>
</gene>
<accession>A0ACA9ML98</accession>
<dbReference type="EMBL" id="CAJVPU010009641">
    <property type="protein sequence ID" value="CAG8597096.1"/>
    <property type="molecule type" value="Genomic_DNA"/>
</dbReference>
<organism evidence="1 2">
    <name type="scientific">Dentiscutata heterogama</name>
    <dbReference type="NCBI Taxonomy" id="1316150"/>
    <lineage>
        <taxon>Eukaryota</taxon>
        <taxon>Fungi</taxon>
        <taxon>Fungi incertae sedis</taxon>
        <taxon>Mucoromycota</taxon>
        <taxon>Glomeromycotina</taxon>
        <taxon>Glomeromycetes</taxon>
        <taxon>Diversisporales</taxon>
        <taxon>Gigasporaceae</taxon>
        <taxon>Dentiscutata</taxon>
    </lineage>
</organism>
<sequence length="99" mass="11575">MPLSDSESDINYNINERESDVESNINNINEKKSDVDYHYTGYQCGEKRIKVQVATTSKHKKGSSRELKKMPQRRPKKNNKNDIYEIEQQEEPSQFIIPA</sequence>
<comment type="caution">
    <text evidence="1">The sequence shown here is derived from an EMBL/GenBank/DDBJ whole genome shotgun (WGS) entry which is preliminary data.</text>
</comment>